<feature type="region of interest" description="Disordered" evidence="1">
    <location>
        <begin position="99"/>
        <end position="137"/>
    </location>
</feature>
<sequence>MNFFVVGDIQYEIGRSSKLLLSVSILSFGSARAITLSGYRKNKTIPNMSRRDWKTRFHRASILRNFKGISRPFNSNNGQPDHPSFPGKIREITSSVLANSRRGKGFKPSQEMNTCLPRSASQSNSIDMPHFLNRATK</sequence>
<gene>
    <name evidence="2" type="ORF">ALC56_14056</name>
</gene>
<dbReference type="EMBL" id="KQ981972">
    <property type="protein sequence ID" value="KYN31654.1"/>
    <property type="molecule type" value="Genomic_DNA"/>
</dbReference>
<dbReference type="Proteomes" id="UP000078541">
    <property type="component" value="Unassembled WGS sequence"/>
</dbReference>
<evidence type="ECO:0000313" key="2">
    <source>
        <dbReference type="EMBL" id="KYN31654.1"/>
    </source>
</evidence>
<organism evidence="2 3">
    <name type="scientific">Trachymyrmex septentrionalis</name>
    <dbReference type="NCBI Taxonomy" id="34720"/>
    <lineage>
        <taxon>Eukaryota</taxon>
        <taxon>Metazoa</taxon>
        <taxon>Ecdysozoa</taxon>
        <taxon>Arthropoda</taxon>
        <taxon>Hexapoda</taxon>
        <taxon>Insecta</taxon>
        <taxon>Pterygota</taxon>
        <taxon>Neoptera</taxon>
        <taxon>Endopterygota</taxon>
        <taxon>Hymenoptera</taxon>
        <taxon>Apocrita</taxon>
        <taxon>Aculeata</taxon>
        <taxon>Formicoidea</taxon>
        <taxon>Formicidae</taxon>
        <taxon>Myrmicinae</taxon>
        <taxon>Trachymyrmex</taxon>
    </lineage>
</organism>
<evidence type="ECO:0000313" key="3">
    <source>
        <dbReference type="Proteomes" id="UP000078541"/>
    </source>
</evidence>
<dbReference type="AlphaFoldDB" id="A0A151JTA3"/>
<reference evidence="2 3" key="1">
    <citation type="submission" date="2016-03" db="EMBL/GenBank/DDBJ databases">
        <title>Trachymyrmex septentrionalis WGS genome.</title>
        <authorList>
            <person name="Nygaard S."/>
            <person name="Hu H."/>
            <person name="Boomsma J."/>
            <person name="Zhang G."/>
        </authorList>
    </citation>
    <scope>NUCLEOTIDE SEQUENCE [LARGE SCALE GENOMIC DNA]</scope>
    <source>
        <strain evidence="2">Tsep2-gDNA-1</strain>
        <tissue evidence="2">Whole body</tissue>
    </source>
</reference>
<feature type="region of interest" description="Disordered" evidence="1">
    <location>
        <begin position="69"/>
        <end position="88"/>
    </location>
</feature>
<evidence type="ECO:0000256" key="1">
    <source>
        <dbReference type="SAM" id="MobiDB-lite"/>
    </source>
</evidence>
<accession>A0A151JTA3</accession>
<proteinExistence type="predicted"/>
<protein>
    <submittedName>
        <fullName evidence="2">Uncharacterized protein</fullName>
    </submittedName>
</protein>
<name>A0A151JTA3_9HYME</name>
<keyword evidence="3" id="KW-1185">Reference proteome</keyword>